<dbReference type="InterPro" id="IPR010624">
    <property type="entry name" value="KaiC_dom"/>
</dbReference>
<feature type="compositionally biased region" description="Polar residues" evidence="3">
    <location>
        <begin position="70"/>
        <end position="84"/>
    </location>
</feature>
<dbReference type="EMBL" id="JAOPKA010000002">
    <property type="protein sequence ID" value="MCU4740761.1"/>
    <property type="molecule type" value="Genomic_DNA"/>
</dbReference>
<dbReference type="InterPro" id="IPR014774">
    <property type="entry name" value="KaiC-like_dom"/>
</dbReference>
<dbReference type="AlphaFoldDB" id="A0AAP2YWR6"/>
<dbReference type="SUPFAM" id="SSF52540">
    <property type="entry name" value="P-loop containing nucleoside triphosphate hydrolases"/>
    <property type="match status" value="1"/>
</dbReference>
<feature type="compositionally biased region" description="Basic and acidic residues" evidence="3">
    <location>
        <begin position="42"/>
        <end position="69"/>
    </location>
</feature>
<comment type="caution">
    <text evidence="5">The sequence shown here is derived from an EMBL/GenBank/DDBJ whole genome shotgun (WGS) entry which is preliminary data.</text>
</comment>
<dbReference type="Pfam" id="PF06745">
    <property type="entry name" value="ATPase"/>
    <property type="match status" value="1"/>
</dbReference>
<dbReference type="PANTHER" id="PTHR43637:SF1">
    <property type="entry name" value="UPF0273 PROTEIN TM_0370"/>
    <property type="match status" value="1"/>
</dbReference>
<dbReference type="GO" id="GO:0005524">
    <property type="term" value="F:ATP binding"/>
    <property type="evidence" value="ECO:0007669"/>
    <property type="project" value="UniProtKB-KW"/>
</dbReference>
<evidence type="ECO:0000256" key="1">
    <source>
        <dbReference type="ARBA" id="ARBA00022741"/>
    </source>
</evidence>
<dbReference type="PANTHER" id="PTHR43637">
    <property type="entry name" value="UPF0273 PROTEIN TM_0370"/>
    <property type="match status" value="1"/>
</dbReference>
<evidence type="ECO:0000259" key="4">
    <source>
        <dbReference type="PROSITE" id="PS51146"/>
    </source>
</evidence>
<organism evidence="5 6">
    <name type="scientific">Natronoglomus mannanivorans</name>
    <dbReference type="NCBI Taxonomy" id="2979990"/>
    <lineage>
        <taxon>Archaea</taxon>
        <taxon>Methanobacteriati</taxon>
        <taxon>Methanobacteriota</taxon>
        <taxon>Stenosarchaea group</taxon>
        <taxon>Halobacteria</taxon>
        <taxon>Halobacteriales</taxon>
        <taxon>Natrialbaceae</taxon>
        <taxon>Natronoglomus</taxon>
    </lineage>
</organism>
<feature type="compositionally biased region" description="Acidic residues" evidence="3">
    <location>
        <begin position="104"/>
        <end position="126"/>
    </location>
</feature>
<proteinExistence type="predicted"/>
<feature type="compositionally biased region" description="Low complexity" evidence="3">
    <location>
        <begin position="89"/>
        <end position="103"/>
    </location>
</feature>
<accession>A0AAP2YWR6</accession>
<feature type="domain" description="KaiC" evidence="4">
    <location>
        <begin position="185"/>
        <end position="414"/>
    </location>
</feature>
<dbReference type="NCBIfam" id="TIGR03880">
    <property type="entry name" value="KaiC_arch_3"/>
    <property type="match status" value="1"/>
</dbReference>
<evidence type="ECO:0000256" key="2">
    <source>
        <dbReference type="ARBA" id="ARBA00022840"/>
    </source>
</evidence>
<dbReference type="InterPro" id="IPR027417">
    <property type="entry name" value="P-loop_NTPase"/>
</dbReference>
<feature type="region of interest" description="Disordered" evidence="3">
    <location>
        <begin position="1"/>
        <end position="134"/>
    </location>
</feature>
<protein>
    <submittedName>
        <fullName evidence="5">KaiC domain-containing protein</fullName>
    </submittedName>
</protein>
<feature type="compositionally biased region" description="Basic and acidic residues" evidence="3">
    <location>
        <begin position="1"/>
        <end position="10"/>
    </location>
</feature>
<evidence type="ECO:0000313" key="6">
    <source>
        <dbReference type="Proteomes" id="UP001321018"/>
    </source>
</evidence>
<sequence length="414" mass="45469">MSDDRDERGGPDSSNGELGVEENDGEGGGDVESEREDEPDDWFERALREDDSREREPDVDIDIEREPSDTSRSGFETDATGSELETSDETTISNSSSSGLDSSLDTDTDTNEDSNSESMSDTDEDSNSSSDSLFDEDFGAALENVEVPTVDADGEEKPAGFSDLEFGFTGPGESNFDEEIDSALPRIDIGIEGLDRMIQGGVPERSLLVTIGGAGTGKTTFGLQFLNHALENGENAVFITLEETRERVINSAVEKGYPFDEYCEAGQLAVVDMDPVEMANSLASIQSELPRLIEDFDASRLVLDSVSLLEMMYDDRARRRNEIFGFTQSLKDAGVTAMLTSEAAERTTYASRFGIVEYLTDAVFVLQYVRSDAISETRLAIEIQKIRDANHSRETKPYEITDEGISVYQQANLF</sequence>
<reference evidence="5" key="1">
    <citation type="submission" date="2022-09" db="EMBL/GenBank/DDBJ databases">
        <title>Enrichment on poylsaccharides allowed isolation of novel metabolic and taxonomic groups of Haloarchaea.</title>
        <authorList>
            <person name="Sorokin D.Y."/>
            <person name="Elcheninov A.G."/>
            <person name="Khizhniak T.V."/>
            <person name="Kolganova T.V."/>
            <person name="Kublanov I.V."/>
        </authorList>
    </citation>
    <scope>NUCLEOTIDE SEQUENCE</scope>
    <source>
        <strain evidence="5">AArc-xg1-1</strain>
    </source>
</reference>
<keyword evidence="2" id="KW-0067">ATP-binding</keyword>
<dbReference type="CDD" id="cd01124">
    <property type="entry name" value="KaiC-like"/>
    <property type="match status" value="1"/>
</dbReference>
<evidence type="ECO:0000313" key="5">
    <source>
        <dbReference type="EMBL" id="MCU4740761.1"/>
    </source>
</evidence>
<name>A0AAP2YWR6_9EURY</name>
<dbReference type="RefSeq" id="WP_338002601.1">
    <property type="nucleotide sequence ID" value="NZ_JAOPKA010000002.1"/>
</dbReference>
<keyword evidence="1" id="KW-0547">Nucleotide-binding</keyword>
<dbReference type="Proteomes" id="UP001321018">
    <property type="component" value="Unassembled WGS sequence"/>
</dbReference>
<dbReference type="InterPro" id="IPR022420">
    <property type="entry name" value="Circ_KaiC_arc"/>
</dbReference>
<feature type="compositionally biased region" description="Acidic residues" evidence="3">
    <location>
        <begin position="19"/>
        <end position="41"/>
    </location>
</feature>
<gene>
    <name evidence="5" type="ORF">OB960_05030</name>
</gene>
<evidence type="ECO:0000256" key="3">
    <source>
        <dbReference type="SAM" id="MobiDB-lite"/>
    </source>
</evidence>
<dbReference type="PROSITE" id="PS51146">
    <property type="entry name" value="KAIC"/>
    <property type="match status" value="1"/>
</dbReference>
<dbReference type="Gene3D" id="3.40.50.300">
    <property type="entry name" value="P-loop containing nucleotide triphosphate hydrolases"/>
    <property type="match status" value="1"/>
</dbReference>